<sequence length="296" mass="33018">MSRSLPPLNSLRAYECAARHMSFSLASAELNVTPAAVSHQVKLLENHLGVSLFIRLTRKLRLTTAGERLLPEVSEAFLKLREAVNTVDPNSANDVLTLRLGPSLAARWLSPRLHLFWQQFPTIDLRLYHSNSPVNFDREDIDLAITYGAGSWPGVIASPLLDIDFYPVCSPKLVGTESASLTPALLLNHTLLHDAHYDDWEAWLKQSDMPQINPRRGIIIDDTNVLIQAALDGQGIALCSTLFVQEHLDAGRLVRLFDTKLKNDMAYYIVCPKGHLQRPAVKEVKSWLLSQGLVSL</sequence>
<protein>
    <submittedName>
        <fullName evidence="6">Transcriptional regulator GcvA</fullName>
    </submittedName>
</protein>
<dbReference type="PANTHER" id="PTHR30537">
    <property type="entry name" value="HTH-TYPE TRANSCRIPTIONAL REGULATOR"/>
    <property type="match status" value="1"/>
</dbReference>
<comment type="similarity">
    <text evidence="1">Belongs to the LysR transcriptional regulatory family.</text>
</comment>
<organism evidence="6 7">
    <name type="scientific">Candidatus Seongchinamella marina</name>
    <dbReference type="NCBI Taxonomy" id="2518990"/>
    <lineage>
        <taxon>Bacteria</taxon>
        <taxon>Pseudomonadati</taxon>
        <taxon>Pseudomonadota</taxon>
        <taxon>Gammaproteobacteria</taxon>
        <taxon>Cellvibrionales</taxon>
        <taxon>Halieaceae</taxon>
        <taxon>Seongchinamella</taxon>
    </lineage>
</organism>
<dbReference type="RefSeq" id="WP_279252294.1">
    <property type="nucleotide sequence ID" value="NZ_SHNP01000002.1"/>
</dbReference>
<dbReference type="SUPFAM" id="SSF46785">
    <property type="entry name" value="Winged helix' DNA-binding domain"/>
    <property type="match status" value="1"/>
</dbReference>
<evidence type="ECO:0000256" key="1">
    <source>
        <dbReference type="ARBA" id="ARBA00009437"/>
    </source>
</evidence>
<evidence type="ECO:0000256" key="2">
    <source>
        <dbReference type="ARBA" id="ARBA00023015"/>
    </source>
</evidence>
<dbReference type="InterPro" id="IPR000847">
    <property type="entry name" value="LysR_HTH_N"/>
</dbReference>
<accession>A0ABT3STR7</accession>
<evidence type="ECO:0000313" key="7">
    <source>
        <dbReference type="Proteomes" id="UP001143307"/>
    </source>
</evidence>
<keyword evidence="3" id="KW-0238">DNA-binding</keyword>
<dbReference type="Pfam" id="PF00126">
    <property type="entry name" value="HTH_1"/>
    <property type="match status" value="1"/>
</dbReference>
<dbReference type="InterPro" id="IPR036388">
    <property type="entry name" value="WH-like_DNA-bd_sf"/>
</dbReference>
<name>A0ABT3STR7_9GAMM</name>
<dbReference type="EMBL" id="SHNP01000002">
    <property type="protein sequence ID" value="MCX2973376.1"/>
    <property type="molecule type" value="Genomic_DNA"/>
</dbReference>
<dbReference type="InterPro" id="IPR036390">
    <property type="entry name" value="WH_DNA-bd_sf"/>
</dbReference>
<dbReference type="NCBIfam" id="NF008352">
    <property type="entry name" value="PRK11139.1"/>
    <property type="match status" value="1"/>
</dbReference>
<dbReference type="Gene3D" id="3.40.190.10">
    <property type="entry name" value="Periplasmic binding protein-like II"/>
    <property type="match status" value="2"/>
</dbReference>
<dbReference type="PRINTS" id="PR00039">
    <property type="entry name" value="HTHLYSR"/>
</dbReference>
<dbReference type="PROSITE" id="PS50931">
    <property type="entry name" value="HTH_LYSR"/>
    <property type="match status" value="1"/>
</dbReference>
<evidence type="ECO:0000256" key="4">
    <source>
        <dbReference type="ARBA" id="ARBA00023163"/>
    </source>
</evidence>
<proteinExistence type="inferred from homology"/>
<comment type="caution">
    <text evidence="6">The sequence shown here is derived from an EMBL/GenBank/DDBJ whole genome shotgun (WGS) entry which is preliminary data.</text>
</comment>
<dbReference type="Proteomes" id="UP001143307">
    <property type="component" value="Unassembled WGS sequence"/>
</dbReference>
<gene>
    <name evidence="6" type="primary">gcvA</name>
    <name evidence="6" type="ORF">EYC87_07225</name>
</gene>
<dbReference type="PANTHER" id="PTHR30537:SF26">
    <property type="entry name" value="GLYCINE CLEAVAGE SYSTEM TRANSCRIPTIONAL ACTIVATOR"/>
    <property type="match status" value="1"/>
</dbReference>
<dbReference type="InterPro" id="IPR058163">
    <property type="entry name" value="LysR-type_TF_proteobact-type"/>
</dbReference>
<dbReference type="Pfam" id="PF03466">
    <property type="entry name" value="LysR_substrate"/>
    <property type="match status" value="1"/>
</dbReference>
<keyword evidence="7" id="KW-1185">Reference proteome</keyword>
<evidence type="ECO:0000313" key="6">
    <source>
        <dbReference type="EMBL" id="MCX2973376.1"/>
    </source>
</evidence>
<dbReference type="SUPFAM" id="SSF53850">
    <property type="entry name" value="Periplasmic binding protein-like II"/>
    <property type="match status" value="1"/>
</dbReference>
<dbReference type="InterPro" id="IPR005119">
    <property type="entry name" value="LysR_subst-bd"/>
</dbReference>
<reference evidence="6" key="1">
    <citation type="submission" date="2019-02" db="EMBL/GenBank/DDBJ databases">
        <authorList>
            <person name="Li S.-H."/>
        </authorList>
    </citation>
    <scope>NUCLEOTIDE SEQUENCE</scope>
    <source>
        <strain evidence="6">IMCC8485</strain>
    </source>
</reference>
<keyword evidence="2" id="KW-0805">Transcription regulation</keyword>
<evidence type="ECO:0000256" key="3">
    <source>
        <dbReference type="ARBA" id="ARBA00023125"/>
    </source>
</evidence>
<keyword evidence="4" id="KW-0804">Transcription</keyword>
<feature type="domain" description="HTH lysR-type" evidence="5">
    <location>
        <begin position="6"/>
        <end position="63"/>
    </location>
</feature>
<dbReference type="Gene3D" id="1.10.10.10">
    <property type="entry name" value="Winged helix-like DNA-binding domain superfamily/Winged helix DNA-binding domain"/>
    <property type="match status" value="1"/>
</dbReference>
<dbReference type="CDD" id="cd08432">
    <property type="entry name" value="PBP2_GcdR_TrpI_HvrB_AmpR_like"/>
    <property type="match status" value="1"/>
</dbReference>
<evidence type="ECO:0000259" key="5">
    <source>
        <dbReference type="PROSITE" id="PS50931"/>
    </source>
</evidence>